<dbReference type="InterPro" id="IPR052163">
    <property type="entry name" value="DGC-Regulatory_Protein"/>
</dbReference>
<dbReference type="PROSITE" id="PS50887">
    <property type="entry name" value="GGDEF"/>
    <property type="match status" value="1"/>
</dbReference>
<dbReference type="SUPFAM" id="SSF55073">
    <property type="entry name" value="Nucleotide cyclase"/>
    <property type="match status" value="1"/>
</dbReference>
<keyword evidence="2" id="KW-0548">Nucleotidyltransferase</keyword>
<dbReference type="SMART" id="SM00267">
    <property type="entry name" value="GGDEF"/>
    <property type="match status" value="1"/>
</dbReference>
<dbReference type="InterPro" id="IPR043128">
    <property type="entry name" value="Rev_trsase/Diguanyl_cyclase"/>
</dbReference>
<evidence type="ECO:0000313" key="2">
    <source>
        <dbReference type="EMBL" id="MDL4841728.1"/>
    </source>
</evidence>
<dbReference type="Gene3D" id="3.30.70.270">
    <property type="match status" value="1"/>
</dbReference>
<dbReference type="InterPro" id="IPR029787">
    <property type="entry name" value="Nucleotide_cyclase"/>
</dbReference>
<keyword evidence="2" id="KW-0808">Transferase</keyword>
<dbReference type="NCBIfam" id="TIGR00254">
    <property type="entry name" value="GGDEF"/>
    <property type="match status" value="1"/>
</dbReference>
<keyword evidence="3" id="KW-1185">Reference proteome</keyword>
<dbReference type="InterPro" id="IPR003018">
    <property type="entry name" value="GAF"/>
</dbReference>
<dbReference type="InterPro" id="IPR029016">
    <property type="entry name" value="GAF-like_dom_sf"/>
</dbReference>
<proteinExistence type="predicted"/>
<evidence type="ECO:0000313" key="3">
    <source>
        <dbReference type="Proteomes" id="UP001235343"/>
    </source>
</evidence>
<dbReference type="GO" id="GO:0052621">
    <property type="term" value="F:diguanylate cyclase activity"/>
    <property type="evidence" value="ECO:0007669"/>
    <property type="project" value="UniProtKB-EC"/>
</dbReference>
<organism evidence="2 3">
    <name type="scientific">Aquibacillus rhizosphaerae</name>
    <dbReference type="NCBI Taxonomy" id="3051431"/>
    <lineage>
        <taxon>Bacteria</taxon>
        <taxon>Bacillati</taxon>
        <taxon>Bacillota</taxon>
        <taxon>Bacilli</taxon>
        <taxon>Bacillales</taxon>
        <taxon>Bacillaceae</taxon>
        <taxon>Aquibacillus</taxon>
    </lineage>
</organism>
<protein>
    <submittedName>
        <fullName evidence="2">Sensor domain-containing diguanylate cyclase</fullName>
        <ecNumber evidence="2">2.7.7.65</ecNumber>
    </submittedName>
</protein>
<dbReference type="Proteomes" id="UP001235343">
    <property type="component" value="Unassembled WGS sequence"/>
</dbReference>
<gene>
    <name evidence="2" type="ORF">QQS35_14910</name>
</gene>
<dbReference type="RefSeq" id="WP_285933017.1">
    <property type="nucleotide sequence ID" value="NZ_JASTZU010000044.1"/>
</dbReference>
<name>A0ABT7L7A4_9BACI</name>
<reference evidence="2 3" key="1">
    <citation type="submission" date="2023-06" db="EMBL/GenBank/DDBJ databases">
        <title>Aquibacillus rhizosphaerae LR5S19.</title>
        <authorList>
            <person name="Sun J.-Q."/>
        </authorList>
    </citation>
    <scope>NUCLEOTIDE SEQUENCE [LARGE SCALE GENOMIC DNA]</scope>
    <source>
        <strain evidence="2 3">LR5S19</strain>
    </source>
</reference>
<dbReference type="SUPFAM" id="SSF55781">
    <property type="entry name" value="GAF domain-like"/>
    <property type="match status" value="1"/>
</dbReference>
<dbReference type="CDD" id="cd01949">
    <property type="entry name" value="GGDEF"/>
    <property type="match status" value="1"/>
</dbReference>
<sequence>MCVSGREPLLIENTKEHPFTCDLPITFEANIGSYVGVPVFYQDGELFGTLCAVDSKTSKFTQDNIAFLSKMSQFFSYVLELEQQANYDSLTNLHNRNYLYKMFDTDIGLSSSSKGTIMFMDLDGFKGVNDEHGHEFGDSVLEEVGNRIRQYLSNRDIGVRIGGDEFVLVFQDLVDKDVIERKAKSLLETMSDWTIYNETLNLTTSIGITMYSSTDVDIRSIIKKSDIAMYKAKKLGKNNYKFF</sequence>
<dbReference type="InterPro" id="IPR000160">
    <property type="entry name" value="GGDEF_dom"/>
</dbReference>
<feature type="domain" description="GGDEF" evidence="1">
    <location>
        <begin position="113"/>
        <end position="243"/>
    </location>
</feature>
<dbReference type="Pfam" id="PF01590">
    <property type="entry name" value="GAF"/>
    <property type="match status" value="1"/>
</dbReference>
<dbReference type="EMBL" id="JASTZU010000044">
    <property type="protein sequence ID" value="MDL4841728.1"/>
    <property type="molecule type" value="Genomic_DNA"/>
</dbReference>
<dbReference type="Gene3D" id="3.30.450.40">
    <property type="match status" value="1"/>
</dbReference>
<dbReference type="PANTHER" id="PTHR46663:SF2">
    <property type="entry name" value="GGDEF DOMAIN-CONTAINING PROTEIN"/>
    <property type="match status" value="1"/>
</dbReference>
<dbReference type="Pfam" id="PF00990">
    <property type="entry name" value="GGDEF"/>
    <property type="match status" value="1"/>
</dbReference>
<dbReference type="EC" id="2.7.7.65" evidence="2"/>
<comment type="caution">
    <text evidence="2">The sequence shown here is derived from an EMBL/GenBank/DDBJ whole genome shotgun (WGS) entry which is preliminary data.</text>
</comment>
<accession>A0ABT7L7A4</accession>
<dbReference type="PANTHER" id="PTHR46663">
    <property type="entry name" value="DIGUANYLATE CYCLASE DGCT-RELATED"/>
    <property type="match status" value="1"/>
</dbReference>
<evidence type="ECO:0000259" key="1">
    <source>
        <dbReference type="PROSITE" id="PS50887"/>
    </source>
</evidence>